<dbReference type="Proteomes" id="UP001321749">
    <property type="component" value="Unassembled WGS sequence"/>
</dbReference>
<name>A0AAV9HA16_9PEZI</name>
<keyword evidence="3" id="KW-1185">Reference proteome</keyword>
<reference evidence="2" key="2">
    <citation type="submission" date="2023-06" db="EMBL/GenBank/DDBJ databases">
        <authorList>
            <consortium name="Lawrence Berkeley National Laboratory"/>
            <person name="Mondo S.J."/>
            <person name="Hensen N."/>
            <person name="Bonometti L."/>
            <person name="Westerberg I."/>
            <person name="Brannstrom I.O."/>
            <person name="Guillou S."/>
            <person name="Cros-Aarteil S."/>
            <person name="Calhoun S."/>
            <person name="Haridas S."/>
            <person name="Kuo A."/>
            <person name="Pangilinan J."/>
            <person name="Riley R."/>
            <person name="Labutti K."/>
            <person name="Andreopoulos B."/>
            <person name="Lipzen A."/>
            <person name="Chen C."/>
            <person name="Yanf M."/>
            <person name="Daum C."/>
            <person name="Ng V."/>
            <person name="Clum A."/>
            <person name="Steindorff A."/>
            <person name="Ohm R."/>
            <person name="Martin F."/>
            <person name="Silar P."/>
            <person name="Natvig D."/>
            <person name="Lalanne C."/>
            <person name="Gautier V."/>
            <person name="Ament-Velasquez S.L."/>
            <person name="Kruys A."/>
            <person name="Hutchinson M.I."/>
            <person name="Powell A.J."/>
            <person name="Barry K."/>
            <person name="Miller A.N."/>
            <person name="Grigoriev I.V."/>
            <person name="Debuchy R."/>
            <person name="Gladieux P."/>
            <person name="Thoren M.H."/>
            <person name="Johannesson H."/>
        </authorList>
    </citation>
    <scope>NUCLEOTIDE SEQUENCE</scope>
    <source>
        <strain evidence="2">PSN324</strain>
    </source>
</reference>
<organism evidence="2 3">
    <name type="scientific">Cladorrhinum samala</name>
    <dbReference type="NCBI Taxonomy" id="585594"/>
    <lineage>
        <taxon>Eukaryota</taxon>
        <taxon>Fungi</taxon>
        <taxon>Dikarya</taxon>
        <taxon>Ascomycota</taxon>
        <taxon>Pezizomycotina</taxon>
        <taxon>Sordariomycetes</taxon>
        <taxon>Sordariomycetidae</taxon>
        <taxon>Sordariales</taxon>
        <taxon>Podosporaceae</taxon>
        <taxon>Cladorrhinum</taxon>
    </lineage>
</organism>
<dbReference type="AlphaFoldDB" id="A0AAV9HA16"/>
<dbReference type="SUPFAM" id="SSF57756">
    <property type="entry name" value="Retrovirus zinc finger-like domains"/>
    <property type="match status" value="1"/>
</dbReference>
<comment type="caution">
    <text evidence="2">The sequence shown here is derived from an EMBL/GenBank/DDBJ whole genome shotgun (WGS) entry which is preliminary data.</text>
</comment>
<evidence type="ECO:0000313" key="3">
    <source>
        <dbReference type="Proteomes" id="UP001321749"/>
    </source>
</evidence>
<feature type="compositionally biased region" description="Low complexity" evidence="1">
    <location>
        <begin position="1"/>
        <end position="22"/>
    </location>
</feature>
<dbReference type="EMBL" id="MU865154">
    <property type="protein sequence ID" value="KAK4456900.1"/>
    <property type="molecule type" value="Genomic_DNA"/>
</dbReference>
<accession>A0AAV9HA16</accession>
<dbReference type="InterPro" id="IPR036875">
    <property type="entry name" value="Znf_CCHC_sf"/>
</dbReference>
<evidence type="ECO:0000256" key="1">
    <source>
        <dbReference type="SAM" id="MobiDB-lite"/>
    </source>
</evidence>
<feature type="region of interest" description="Disordered" evidence="1">
    <location>
        <begin position="425"/>
        <end position="481"/>
    </location>
</feature>
<dbReference type="GO" id="GO:0003676">
    <property type="term" value="F:nucleic acid binding"/>
    <property type="evidence" value="ECO:0007669"/>
    <property type="project" value="InterPro"/>
</dbReference>
<feature type="region of interest" description="Disordered" evidence="1">
    <location>
        <begin position="190"/>
        <end position="229"/>
    </location>
</feature>
<feature type="region of interest" description="Disordered" evidence="1">
    <location>
        <begin position="524"/>
        <end position="567"/>
    </location>
</feature>
<evidence type="ECO:0000313" key="2">
    <source>
        <dbReference type="EMBL" id="KAK4456900.1"/>
    </source>
</evidence>
<feature type="compositionally biased region" description="Basic and acidic residues" evidence="1">
    <location>
        <begin position="190"/>
        <end position="200"/>
    </location>
</feature>
<gene>
    <name evidence="2" type="ORF">QBC42DRAFT_320849</name>
</gene>
<feature type="compositionally biased region" description="Pro residues" evidence="1">
    <location>
        <begin position="215"/>
        <end position="227"/>
    </location>
</feature>
<feature type="region of interest" description="Disordered" evidence="1">
    <location>
        <begin position="1"/>
        <end position="40"/>
    </location>
</feature>
<proteinExistence type="predicted"/>
<dbReference type="GO" id="GO:0008270">
    <property type="term" value="F:zinc ion binding"/>
    <property type="evidence" value="ECO:0007669"/>
    <property type="project" value="InterPro"/>
</dbReference>
<feature type="compositionally biased region" description="Low complexity" evidence="1">
    <location>
        <begin position="440"/>
        <end position="458"/>
    </location>
</feature>
<protein>
    <submittedName>
        <fullName evidence="2">Uncharacterized protein</fullName>
    </submittedName>
</protein>
<reference evidence="2" key="1">
    <citation type="journal article" date="2023" name="Mol. Phylogenet. Evol.">
        <title>Genome-scale phylogeny and comparative genomics of the fungal order Sordariales.</title>
        <authorList>
            <person name="Hensen N."/>
            <person name="Bonometti L."/>
            <person name="Westerberg I."/>
            <person name="Brannstrom I.O."/>
            <person name="Guillou S."/>
            <person name="Cros-Aarteil S."/>
            <person name="Calhoun S."/>
            <person name="Haridas S."/>
            <person name="Kuo A."/>
            <person name="Mondo S."/>
            <person name="Pangilinan J."/>
            <person name="Riley R."/>
            <person name="LaButti K."/>
            <person name="Andreopoulos B."/>
            <person name="Lipzen A."/>
            <person name="Chen C."/>
            <person name="Yan M."/>
            <person name="Daum C."/>
            <person name="Ng V."/>
            <person name="Clum A."/>
            <person name="Steindorff A."/>
            <person name="Ohm R.A."/>
            <person name="Martin F."/>
            <person name="Silar P."/>
            <person name="Natvig D.O."/>
            <person name="Lalanne C."/>
            <person name="Gautier V."/>
            <person name="Ament-Velasquez S.L."/>
            <person name="Kruys A."/>
            <person name="Hutchinson M.I."/>
            <person name="Powell A.J."/>
            <person name="Barry K."/>
            <person name="Miller A.N."/>
            <person name="Grigoriev I.V."/>
            <person name="Debuchy R."/>
            <person name="Gladieux P."/>
            <person name="Hiltunen Thoren M."/>
            <person name="Johannesson H."/>
        </authorList>
    </citation>
    <scope>NUCLEOTIDE SEQUENCE</scope>
    <source>
        <strain evidence="2">PSN324</strain>
    </source>
</reference>
<dbReference type="Gene3D" id="4.10.60.10">
    <property type="entry name" value="Zinc finger, CCHC-type"/>
    <property type="match status" value="1"/>
</dbReference>
<sequence length="567" mass="63181">MSSNAPNPNPNPNQGQGIAGQQVMNQQQGSGPMQVDNAVVQGSRGLPQQNQEAARPHKRSYHSMTDFERTMHFIERAERDVAETNLPKPALEPARINYRPGVFDEVLNNRTQILNQIPRSRVNYVHSHASFQIDVMDALNGETNWYTEDSKFRYHMRATIDNTQAVKNTIETILAKTHCHEFQITLQPIHRREAEKRRDTLQSAKRLRADRSQAPPAPEPTPVPGPGAAPGALDPKVCANCQKLGHELFQCAVPSRGAKFASIIGCPFCNTTVHTLDECPDMIKDPKTFNPLDRSLVIKVANKIWVDRLGNKPQIRSEYYNIFQMLESLANSDTPTLSKSTTVPGHGWPWSNEFSKRIATMSPTGNEFKTLFPNKIHPEFFDPNKHSFRDLPEDPKFAGKTLGEMVTMREAGQLNAEVYLSKETREKMRQKRPRRDARALARQGPAVPAAALANAQAATSSETGQVRIKIEEPEDGSWTNSPFGVAEYIQVDDNGASHKLGNVSGLFVNKIREQQLAEATQVPLPESDDADLLGDSVMADAGHPNPANNLEPLAKLDQFLDSMRPQR</sequence>